<accession>A0A2I1H3G5</accession>
<gene>
    <name evidence="2" type="ORF">RhiirA4_471624</name>
</gene>
<dbReference type="AlphaFoldDB" id="A0A2I1H3G5"/>
<proteinExistence type="predicted"/>
<organism evidence="2 3">
    <name type="scientific">Rhizophagus irregularis</name>
    <dbReference type="NCBI Taxonomy" id="588596"/>
    <lineage>
        <taxon>Eukaryota</taxon>
        <taxon>Fungi</taxon>
        <taxon>Fungi incertae sedis</taxon>
        <taxon>Mucoromycota</taxon>
        <taxon>Glomeromycotina</taxon>
        <taxon>Glomeromycetes</taxon>
        <taxon>Glomerales</taxon>
        <taxon>Glomeraceae</taxon>
        <taxon>Rhizophagus</taxon>
    </lineage>
</organism>
<evidence type="ECO:0008006" key="4">
    <source>
        <dbReference type="Google" id="ProtNLM"/>
    </source>
</evidence>
<reference evidence="2 3" key="1">
    <citation type="submission" date="2015-10" db="EMBL/GenBank/DDBJ databases">
        <title>Genome analyses suggest a sexual origin of heterokaryosis in a supposedly ancient asexual fungus.</title>
        <authorList>
            <person name="Ropars J."/>
            <person name="Sedzielewska K."/>
            <person name="Noel J."/>
            <person name="Charron P."/>
            <person name="Farinelli L."/>
            <person name="Marton T."/>
            <person name="Kruger M."/>
            <person name="Pelin A."/>
            <person name="Brachmann A."/>
            <person name="Corradi N."/>
        </authorList>
    </citation>
    <scope>NUCLEOTIDE SEQUENCE [LARGE SCALE GENOMIC DNA]</scope>
    <source>
        <strain evidence="2 3">A4</strain>
    </source>
</reference>
<comment type="caution">
    <text evidence="2">The sequence shown here is derived from an EMBL/GenBank/DDBJ whole genome shotgun (WGS) entry which is preliminary data.</text>
</comment>
<evidence type="ECO:0000256" key="1">
    <source>
        <dbReference type="SAM" id="MobiDB-lite"/>
    </source>
</evidence>
<name>A0A2I1H3G5_9GLOM</name>
<protein>
    <recommendedName>
        <fullName evidence="4">MATA-HMG</fullName>
    </recommendedName>
</protein>
<feature type="region of interest" description="Disordered" evidence="1">
    <location>
        <begin position="87"/>
        <end position="111"/>
    </location>
</feature>
<dbReference type="VEuPathDB" id="FungiDB:RhiirFUN_022460"/>
<keyword evidence="3" id="KW-1185">Reference proteome</keyword>
<dbReference type="Proteomes" id="UP000234323">
    <property type="component" value="Unassembled WGS sequence"/>
</dbReference>
<sequence length="261" mass="30763">MKETKNTLNHLEILKVKNNPPCKLNMNIDNLLRDRYNNNSYNLYQRNVLARLNKKGCGSKSKKMWKEESEEIKKFFKILAIEGNRRFKLRNPKSPSTQPPPQPPKKKLPLLLPRPPLTQPYVYYQPHSYEYYQPQPPQPLSSPVEYWKMHKLSDESRYQPQQLPIHCVSAVTPPLFQPQLQPQLHPQLHPQLSTIPPQPLPQQYVNYQQLLHEDNQSLDDSWLPDEFHLPISQPLPELLLNNEHEQPQSPLAFDVYFNDLD</sequence>
<dbReference type="VEuPathDB" id="FungiDB:FUN_017119"/>
<dbReference type="VEuPathDB" id="FungiDB:RhiirA1_393498"/>
<dbReference type="EMBL" id="LLXI01001385">
    <property type="protein sequence ID" value="PKY53427.1"/>
    <property type="molecule type" value="Genomic_DNA"/>
</dbReference>
<evidence type="ECO:0000313" key="2">
    <source>
        <dbReference type="EMBL" id="PKY53427.1"/>
    </source>
</evidence>
<evidence type="ECO:0000313" key="3">
    <source>
        <dbReference type="Proteomes" id="UP000234323"/>
    </source>
</evidence>